<organism evidence="2">
    <name type="scientific">Nitrosopumilaceae spindle-shaped virus</name>
    <dbReference type="NCBI Taxonomy" id="3065433"/>
    <lineage>
        <taxon>Viruses</taxon>
    </lineage>
</organism>
<evidence type="ECO:0000256" key="1">
    <source>
        <dbReference type="SAM" id="Phobius"/>
    </source>
</evidence>
<name>A0AAT9J7B0_9VIRU</name>
<sequence length="68" mass="7346">MINVKTLYKLSLIGWGLLWFSGGWLTLNAILGTPRSYLDAIGIGCAAIGLVIVIKTLGTIKKIDIEID</sequence>
<evidence type="ECO:0000313" key="2">
    <source>
        <dbReference type="EMBL" id="DBA51927.1"/>
    </source>
</evidence>
<feature type="transmembrane region" description="Helical" evidence="1">
    <location>
        <begin position="12"/>
        <end position="31"/>
    </location>
</feature>
<keyword evidence="1" id="KW-0472">Membrane</keyword>
<feature type="transmembrane region" description="Helical" evidence="1">
    <location>
        <begin position="37"/>
        <end position="54"/>
    </location>
</feature>
<keyword evidence="1" id="KW-1133">Transmembrane helix</keyword>
<accession>A0AAT9J7B0</accession>
<keyword evidence="1" id="KW-0812">Transmembrane</keyword>
<reference evidence="2" key="2">
    <citation type="submission" date="2024-03" db="EMBL/GenBank/DDBJ databases">
        <authorList>
            <person name="Ni Y."/>
            <person name="Xu T."/>
            <person name="Yan S."/>
            <person name="Chen L."/>
            <person name="Wang Y."/>
        </authorList>
    </citation>
    <scope>NUCLEOTIDE SEQUENCE</scope>
    <source>
        <strain evidence="2">NBD1</strain>
    </source>
</reference>
<proteinExistence type="predicted"/>
<reference evidence="2" key="1">
    <citation type="journal article" date="2024" name="Environ. Microbiol. Rep.">
        <title>Hiding in plain sight: The discovery of complete genomes of 11 hypothetical spindle-shaped viruses that putatively infect mesophilic ammonia-oxidizing archaea.</title>
        <authorList>
            <person name="Ni Y."/>
            <person name="Xu T."/>
            <person name="Yan S."/>
            <person name="Chen L."/>
            <person name="Wang Y."/>
        </authorList>
    </citation>
    <scope>NUCLEOTIDE SEQUENCE</scope>
    <source>
        <strain evidence="2">NBD1</strain>
    </source>
</reference>
<dbReference type="EMBL" id="BK067787">
    <property type="protein sequence ID" value="DBA51927.1"/>
    <property type="molecule type" value="Genomic_DNA"/>
</dbReference>
<protein>
    <submittedName>
        <fullName evidence="2">ORF11</fullName>
    </submittedName>
</protein>